<dbReference type="InterPro" id="IPR036770">
    <property type="entry name" value="Ankyrin_rpt-contain_sf"/>
</dbReference>
<dbReference type="PANTHER" id="PTHR24184">
    <property type="entry name" value="SI:CH211-189E2.2"/>
    <property type="match status" value="1"/>
</dbReference>
<dbReference type="OrthoDB" id="5504283at2"/>
<dbReference type="KEGG" id="cdes:C0J27_00560"/>
<sequence>MCNRYFFMISCMFIFGSDIFFASQDSQLSIVNAGMQDFDLMEQGLPLHDRSDRQEISIDFFDAPTFLLARDASIMYDNLQLFSAIKEKDHKAMPSLICQSHSDCVYYDNQDGKTLLCAAAEYGNVRAVSELLNHYEFHNGCDFNDLQVLANMPDKHGSTPLLYAVIQYKNFPTHEHISCVLQLLRAGAQVDRRNRAGISAQSFAEQHEVSCVLELFAHEDESSCIIS</sequence>
<evidence type="ECO:0000313" key="2">
    <source>
        <dbReference type="EMBL" id="AXK60243.1"/>
    </source>
</evidence>
<reference evidence="2 3" key="1">
    <citation type="submission" date="2017-12" db="EMBL/GenBank/DDBJ databases">
        <title>Chromulinavorax destructans is a abundant pathogen of dominant heterotrophic picoflagllates.</title>
        <authorList>
            <person name="Deeg C.M."/>
            <person name="Zimmer M."/>
            <person name="Suttle C.A."/>
        </authorList>
    </citation>
    <scope>NUCLEOTIDE SEQUENCE [LARGE SCALE GENOMIC DNA]</scope>
    <source>
        <strain evidence="2 3">SeV1</strain>
    </source>
</reference>
<keyword evidence="1" id="KW-0732">Signal</keyword>
<dbReference type="AlphaFoldDB" id="A0A345ZAC6"/>
<organism evidence="2 3">
    <name type="scientific">Candidatus Chromulinivorax destructor</name>
    <dbReference type="NCBI Taxonomy" id="2066483"/>
    <lineage>
        <taxon>Bacteria</taxon>
        <taxon>Candidatus Babelota</taxon>
        <taxon>Candidatus Babeliae</taxon>
        <taxon>Candidatus Babeliales</taxon>
        <taxon>Candidatus Chromulinivoraceae</taxon>
        <taxon>Candidatus Chromulinivorax</taxon>
    </lineage>
</organism>
<evidence type="ECO:0000256" key="1">
    <source>
        <dbReference type="SAM" id="SignalP"/>
    </source>
</evidence>
<name>A0A345ZAC6_9BACT</name>
<dbReference type="Proteomes" id="UP000254834">
    <property type="component" value="Chromosome"/>
</dbReference>
<accession>A0A345ZAC6</accession>
<gene>
    <name evidence="2" type="ORF">C0J27_00560</name>
</gene>
<dbReference type="EMBL" id="CP025544">
    <property type="protein sequence ID" value="AXK60243.1"/>
    <property type="molecule type" value="Genomic_DNA"/>
</dbReference>
<dbReference type="SUPFAM" id="SSF48403">
    <property type="entry name" value="Ankyrin repeat"/>
    <property type="match status" value="1"/>
</dbReference>
<protein>
    <submittedName>
        <fullName evidence="2">Uncharacterized protein</fullName>
    </submittedName>
</protein>
<feature type="chain" id="PRO_5017021815" evidence="1">
    <location>
        <begin position="23"/>
        <end position="227"/>
    </location>
</feature>
<keyword evidence="3" id="KW-1185">Reference proteome</keyword>
<dbReference type="InterPro" id="IPR002110">
    <property type="entry name" value="Ankyrin_rpt"/>
</dbReference>
<dbReference type="PANTHER" id="PTHR24184:SF11">
    <property type="entry name" value="ANKYRIN REPEAT AND SOCS BOX CONTAINING 3"/>
    <property type="match status" value="1"/>
</dbReference>
<evidence type="ECO:0000313" key="3">
    <source>
        <dbReference type="Proteomes" id="UP000254834"/>
    </source>
</evidence>
<dbReference type="Gene3D" id="1.25.40.20">
    <property type="entry name" value="Ankyrin repeat-containing domain"/>
    <property type="match status" value="1"/>
</dbReference>
<proteinExistence type="predicted"/>
<dbReference type="Pfam" id="PF12796">
    <property type="entry name" value="Ank_2"/>
    <property type="match status" value="1"/>
</dbReference>
<feature type="signal peptide" evidence="1">
    <location>
        <begin position="1"/>
        <end position="22"/>
    </location>
</feature>
<dbReference type="SMART" id="SM00248">
    <property type="entry name" value="ANK"/>
    <property type="match status" value="2"/>
</dbReference>